<dbReference type="STRING" id="1802694.A2918_02235"/>
<feature type="domain" description="PKD" evidence="2">
    <location>
        <begin position="144"/>
        <end position="208"/>
    </location>
</feature>
<dbReference type="EMBL" id="MGKI01000011">
    <property type="protein sequence ID" value="OGN22557.1"/>
    <property type="molecule type" value="Genomic_DNA"/>
</dbReference>
<feature type="compositionally biased region" description="Polar residues" evidence="1">
    <location>
        <begin position="151"/>
        <end position="167"/>
    </location>
</feature>
<dbReference type="Pfam" id="PF18911">
    <property type="entry name" value="PKD_4"/>
    <property type="match status" value="1"/>
</dbReference>
<dbReference type="PROSITE" id="PS50853">
    <property type="entry name" value="FN3"/>
    <property type="match status" value="1"/>
</dbReference>
<feature type="compositionally biased region" description="Pro residues" evidence="1">
    <location>
        <begin position="404"/>
        <end position="432"/>
    </location>
</feature>
<evidence type="ECO:0000256" key="1">
    <source>
        <dbReference type="SAM" id="MobiDB-lite"/>
    </source>
</evidence>
<accession>A0A1F8GB13</accession>
<dbReference type="InterPro" id="IPR003961">
    <property type="entry name" value="FN3_dom"/>
</dbReference>
<feature type="domain" description="PKD" evidence="2">
    <location>
        <begin position="804"/>
        <end position="847"/>
    </location>
</feature>
<dbReference type="InterPro" id="IPR013783">
    <property type="entry name" value="Ig-like_fold"/>
</dbReference>
<name>A0A1F8GB13_9BACT</name>
<dbReference type="SUPFAM" id="SSF49299">
    <property type="entry name" value="PKD domain"/>
    <property type="match status" value="2"/>
</dbReference>
<gene>
    <name evidence="4" type="ORF">A2918_02235</name>
</gene>
<dbReference type="Proteomes" id="UP000178227">
    <property type="component" value="Unassembled WGS sequence"/>
</dbReference>
<dbReference type="SUPFAM" id="SSF49265">
    <property type="entry name" value="Fibronectin type III"/>
    <property type="match status" value="1"/>
</dbReference>
<evidence type="ECO:0000313" key="4">
    <source>
        <dbReference type="EMBL" id="OGN22557.1"/>
    </source>
</evidence>
<feature type="region of interest" description="Disordered" evidence="1">
    <location>
        <begin position="399"/>
        <end position="436"/>
    </location>
</feature>
<dbReference type="InterPro" id="IPR044060">
    <property type="entry name" value="Bacterial_rp_domain"/>
</dbReference>
<evidence type="ECO:0000259" key="2">
    <source>
        <dbReference type="PROSITE" id="PS50093"/>
    </source>
</evidence>
<reference evidence="4 5" key="1">
    <citation type="journal article" date="2016" name="Nat. Commun.">
        <title>Thousands of microbial genomes shed light on interconnected biogeochemical processes in an aquifer system.</title>
        <authorList>
            <person name="Anantharaman K."/>
            <person name="Brown C.T."/>
            <person name="Hug L.A."/>
            <person name="Sharon I."/>
            <person name="Castelle C.J."/>
            <person name="Probst A.J."/>
            <person name="Thomas B.C."/>
            <person name="Singh A."/>
            <person name="Wilkins M.J."/>
            <person name="Karaoz U."/>
            <person name="Brodie E.L."/>
            <person name="Williams K.H."/>
            <person name="Hubbard S.S."/>
            <person name="Banfield J.F."/>
        </authorList>
    </citation>
    <scope>NUCLEOTIDE SEQUENCE [LARGE SCALE GENOMIC DNA]</scope>
</reference>
<organism evidence="4 5">
    <name type="scientific">Candidatus Yanofskybacteria bacterium RIFCSPLOWO2_01_FULL_42_49</name>
    <dbReference type="NCBI Taxonomy" id="1802694"/>
    <lineage>
        <taxon>Bacteria</taxon>
        <taxon>Candidatus Yanofskyibacteriota</taxon>
    </lineage>
</organism>
<sequence length="872" mass="92004">MNPLSSRTKNFIFFGLVLVGLPFIFNGAYARTQVQSGYCNFDQSTFEYCYPRPREEWADPGEYIRSSQINFTISGSLNNGQGHVAIRIGNSSGMTDADTRSWYQQQFSDSMTLSGGTGEEWTDFFIQGIKSTVNWTWTVEIEPAILPPACSPSSQTASTDQTVNFSASDGDGNFSWSAPDGSPTSGTGSNLSTVYSTAGTKTVTVTSAGQSDDCSVDVYVPSPGPFSMNNSSCQTRGDGSQYIDISWGSSANATLYDLLEKQWLGGSWRTIATNIGGTDYTVDSPIQDVDLYYFVIAKNSAGTTDADNVAFGGNCSSSVPPSPPGNYNLDVNRGANGSVSGPGISCGSDCTESYPDGTNVSLDAIPDSGFVTAWSGCDSSSGNQCSVTMNADRTVTADFISGALPPPPPSSPPPSSPPPSSPPPSSPPPPQPSDATCVANFFPSNINSGESSNLSWSSSNDVDGYIPFDCGRGSIGSGTFISPNGEIDIVPDSQTCVLTVVNSAGSIRTCSATVVVDSLPPPLPVGNPPTLALDAPQNGANLSGSVVVGGWALDYWNADEGPVSMVDIFVDSVLVNNNSYGNTDRRDACTAAGGFRTGCPFVGYTYIWDSATVSNGSHTITVRATDNAGNTTSYTVNIRVNNNAAPPPPPPPGPVSDFCTVTVDPPPPSIPSVSDITVTEPNYCISGPAATVGWTYSDPGGGPQSAYQVQIDDKGSFDSPEVDTGKIISGSKSYFTGQGILQFNVTYRARVRVWNGFDRVSNWMTGSSWKTPNYAYPQVDFSWSPPNPPLNNPVQFTDQTVFGGNPNGRLWSWTFGDGGSSAQQNPSHTYVGEGTYYVTLTATDNANQSCARTKGPILIQKSIPLWKEIAPR</sequence>
<dbReference type="Pfam" id="PF17957">
    <property type="entry name" value="Big_7"/>
    <property type="match status" value="1"/>
</dbReference>
<evidence type="ECO:0000259" key="3">
    <source>
        <dbReference type="PROSITE" id="PS50853"/>
    </source>
</evidence>
<proteinExistence type="predicted"/>
<dbReference type="SMART" id="SM00089">
    <property type="entry name" value="PKD"/>
    <property type="match status" value="2"/>
</dbReference>
<dbReference type="InterPro" id="IPR051412">
    <property type="entry name" value="Formin_Homology_Diaphanous_sf"/>
</dbReference>
<dbReference type="GO" id="GO:0005884">
    <property type="term" value="C:actin filament"/>
    <property type="evidence" value="ECO:0007669"/>
    <property type="project" value="TreeGrafter"/>
</dbReference>
<feature type="region of interest" description="Disordered" evidence="1">
    <location>
        <begin position="150"/>
        <end position="190"/>
    </location>
</feature>
<dbReference type="Pfam" id="PF25788">
    <property type="entry name" value="Ig_Rha78A_N"/>
    <property type="match status" value="1"/>
</dbReference>
<dbReference type="PANTHER" id="PTHR45691:SF6">
    <property type="entry name" value="PROTEIN DIAPHANOUS"/>
    <property type="match status" value="1"/>
</dbReference>
<dbReference type="AlphaFoldDB" id="A0A1F8GB13"/>
<feature type="domain" description="Fibronectin type-III" evidence="3">
    <location>
        <begin position="667"/>
        <end position="774"/>
    </location>
</feature>
<dbReference type="InterPro" id="IPR036116">
    <property type="entry name" value="FN3_sf"/>
</dbReference>
<dbReference type="Pfam" id="PF18998">
    <property type="entry name" value="Flg_new_2"/>
    <property type="match status" value="1"/>
</dbReference>
<protein>
    <recommendedName>
        <fullName evidence="6">PKD domain-containing protein</fullName>
    </recommendedName>
</protein>
<dbReference type="CDD" id="cd00146">
    <property type="entry name" value="PKD"/>
    <property type="match status" value="2"/>
</dbReference>
<dbReference type="InterPro" id="IPR000601">
    <property type="entry name" value="PKD_dom"/>
</dbReference>
<dbReference type="PROSITE" id="PS50093">
    <property type="entry name" value="PKD"/>
    <property type="match status" value="2"/>
</dbReference>
<evidence type="ECO:0008006" key="6">
    <source>
        <dbReference type="Google" id="ProtNLM"/>
    </source>
</evidence>
<evidence type="ECO:0000313" key="5">
    <source>
        <dbReference type="Proteomes" id="UP000178227"/>
    </source>
</evidence>
<comment type="caution">
    <text evidence="4">The sequence shown here is derived from an EMBL/GenBank/DDBJ whole genome shotgun (WGS) entry which is preliminary data.</text>
</comment>
<dbReference type="InterPro" id="IPR035986">
    <property type="entry name" value="PKD_dom_sf"/>
</dbReference>
<dbReference type="Gene3D" id="2.60.40.10">
    <property type="entry name" value="Immunoglobulins"/>
    <property type="match status" value="5"/>
</dbReference>
<dbReference type="GO" id="GO:0030041">
    <property type="term" value="P:actin filament polymerization"/>
    <property type="evidence" value="ECO:0007669"/>
    <property type="project" value="TreeGrafter"/>
</dbReference>
<dbReference type="PANTHER" id="PTHR45691">
    <property type="entry name" value="PROTEIN DIAPHANOUS"/>
    <property type="match status" value="1"/>
</dbReference>
<dbReference type="InterPro" id="IPR022409">
    <property type="entry name" value="PKD/Chitinase_dom"/>
</dbReference>